<keyword evidence="2" id="KW-1185">Reference proteome</keyword>
<sequence length="300" mass="32846">MEFLSVLLPVFGIFVLGFVGQKKFHFDTKGISTMALYLMSPFLVFRTFYTTAFTIEYLSFVLYTFGLCFCLILVGYILSFIRNYSNTEKCGFILSSSFMNNGNYGTPVVLLLFGTAGLHYGIILMVVQQLVMCTIGVYFAAKGNSESNGMRSAINAVLRVPIVYAAIIGLICQALNITLTKSVLTAIDLVANAAIPTIMIALGMQLATLSIKKLEIERMSLGLIVKLAISPLIAFGIAYFLPVDDMVKQIMVIMAAMPTAANTTMYALQFNTEPDFVSSVTFVSTLLSLATLPIVFFLIL</sequence>
<accession>A0ACD4RAY7</accession>
<reference evidence="2" key="1">
    <citation type="journal article" date="2025" name="Aquaculture">
        <title>Assessment of the bioflocculant production and safety properties of Metabacillus hrfriensis sp. nov. based on phenotypic and whole-genome sequencing analysis.</title>
        <authorList>
            <person name="Zhang R."/>
            <person name="Zhao Z."/>
            <person name="Luo L."/>
            <person name="Wang S."/>
            <person name="Guo K."/>
            <person name="Xu W."/>
        </authorList>
    </citation>
    <scope>NUCLEOTIDE SEQUENCE [LARGE SCALE GENOMIC DNA]</scope>
    <source>
        <strain evidence="2">CT-WN-B3</strain>
    </source>
</reference>
<dbReference type="Proteomes" id="UP001226091">
    <property type="component" value="Chromosome"/>
</dbReference>
<dbReference type="EMBL" id="CP126116">
    <property type="protein sequence ID" value="WHZ57626.1"/>
    <property type="molecule type" value="Genomic_DNA"/>
</dbReference>
<name>A0ACD4RAY7_9BACI</name>
<gene>
    <name evidence="1" type="ORF">QLQ22_23770</name>
</gene>
<evidence type="ECO:0000313" key="2">
    <source>
        <dbReference type="Proteomes" id="UP001226091"/>
    </source>
</evidence>
<organism evidence="1 2">
    <name type="scientific">Metabacillus hrfriensis</name>
    <dbReference type="NCBI Taxonomy" id="3048891"/>
    <lineage>
        <taxon>Bacteria</taxon>
        <taxon>Bacillati</taxon>
        <taxon>Bacillota</taxon>
        <taxon>Bacilli</taxon>
        <taxon>Bacillales</taxon>
        <taxon>Bacillaceae</taxon>
        <taxon>Metabacillus</taxon>
    </lineage>
</organism>
<protein>
    <submittedName>
        <fullName evidence="1">AEC family transporter</fullName>
    </submittedName>
</protein>
<proteinExistence type="predicted"/>
<evidence type="ECO:0000313" key="1">
    <source>
        <dbReference type="EMBL" id="WHZ57626.1"/>
    </source>
</evidence>